<evidence type="ECO:0000313" key="4">
    <source>
        <dbReference type="Proteomes" id="UP000075424"/>
    </source>
</evidence>
<evidence type="ECO:0000313" key="2">
    <source>
        <dbReference type="EMBL" id="KYD27254.1"/>
    </source>
</evidence>
<dbReference type="Pfam" id="PF14398">
    <property type="entry name" value="ATPgrasp_YheCD"/>
    <property type="match status" value="1"/>
</dbReference>
<dbReference type="OrthoDB" id="7869153at2"/>
<dbReference type="Proteomes" id="UP000773850">
    <property type="component" value="Unassembled WGS sequence"/>
</dbReference>
<dbReference type="GeneID" id="89613022"/>
<dbReference type="Proteomes" id="UP000266922">
    <property type="component" value="Unassembled WGS sequence"/>
</dbReference>
<proteinExistence type="predicted"/>
<accession>A0A0K9HUX6</accession>
<reference evidence="2 4" key="1">
    <citation type="submission" date="2016-01" db="EMBL/GenBank/DDBJ databases">
        <title>Draft Genome Sequences of Seven Thermophilic Sporeformers Isolated from Foods.</title>
        <authorList>
            <person name="Berendsen E.M."/>
            <person name="Wells-Bennik M.H."/>
            <person name="Krawcyk A.O."/>
            <person name="De Jong A."/>
            <person name="Holsappel S."/>
            <person name="Eijlander R.T."/>
            <person name="Kuipers O.P."/>
        </authorList>
    </citation>
    <scope>NUCLEOTIDE SEQUENCE [LARGE SCALE GENOMIC DNA]</scope>
    <source>
        <strain evidence="2 4">B4109</strain>
    </source>
</reference>
<evidence type="ECO:0000313" key="3">
    <source>
        <dbReference type="EMBL" id="RLQ14867.1"/>
    </source>
</evidence>
<reference evidence="1 6" key="2">
    <citation type="submission" date="2016-03" db="EMBL/GenBank/DDBJ databases">
        <title>Spore heat resistance.</title>
        <authorList>
            <person name="Boekhorst J."/>
            <person name="Berendsen E.M."/>
            <person name="Wells-Bennik M.H."/>
            <person name="Kuipers O.P."/>
        </authorList>
    </citation>
    <scope>NUCLEOTIDE SEQUENCE [LARGE SCALE GENOMIC DNA]</scope>
    <source>
        <strain evidence="1 6">GS8</strain>
    </source>
</reference>
<dbReference type="AlphaFoldDB" id="A0A0K9HUX6"/>
<dbReference type="PATRIC" id="fig|1422.14.peg.967"/>
<dbReference type="EMBL" id="LQYV01000056">
    <property type="protein sequence ID" value="KYD27254.1"/>
    <property type="molecule type" value="Genomic_DNA"/>
</dbReference>
<dbReference type="InterPro" id="IPR026838">
    <property type="entry name" value="YheC/D"/>
</dbReference>
<dbReference type="SUPFAM" id="SSF56059">
    <property type="entry name" value="Glutathione synthetase ATP-binding domain-like"/>
    <property type="match status" value="1"/>
</dbReference>
<evidence type="ECO:0000313" key="1">
    <source>
        <dbReference type="EMBL" id="KAF6511112.1"/>
    </source>
</evidence>
<reference evidence="3 5" key="3">
    <citation type="submission" date="2018-10" db="EMBL/GenBank/DDBJ databases">
        <title>Geobacillus stearothermophilus in processing lines of powdered infant formula.</title>
        <authorList>
            <person name="Rhee M.S."/>
            <person name="Choi I.-G."/>
            <person name="Cho T.J."/>
            <person name="Park B."/>
        </authorList>
    </citation>
    <scope>NUCLEOTIDE SEQUENCE [LARGE SCALE GENOMIC DNA]</scope>
    <source>
        <strain evidence="3 5">FHS-PPGT130</strain>
    </source>
</reference>
<protein>
    <submittedName>
        <fullName evidence="3">YheC/YheD family protein</fullName>
    </submittedName>
</protein>
<evidence type="ECO:0000313" key="5">
    <source>
        <dbReference type="Proteomes" id="UP000266922"/>
    </source>
</evidence>
<keyword evidence="6" id="KW-1185">Reference proteome</keyword>
<comment type="caution">
    <text evidence="2">The sequence shown here is derived from an EMBL/GenBank/DDBJ whole genome shotgun (WGS) entry which is preliminary data.</text>
</comment>
<organism evidence="2 4">
    <name type="scientific">Geobacillus stearothermophilus</name>
    <name type="common">Bacillus stearothermophilus</name>
    <dbReference type="NCBI Taxonomy" id="1422"/>
    <lineage>
        <taxon>Bacteria</taxon>
        <taxon>Bacillati</taxon>
        <taxon>Bacillota</taxon>
        <taxon>Bacilli</taxon>
        <taxon>Bacillales</taxon>
        <taxon>Anoxybacillaceae</taxon>
        <taxon>Geobacillus</taxon>
    </lineage>
</organism>
<evidence type="ECO:0000313" key="6">
    <source>
        <dbReference type="Proteomes" id="UP000773850"/>
    </source>
</evidence>
<name>A0A0K9HUX6_GEOSE</name>
<dbReference type="RefSeq" id="WP_033013852.1">
    <property type="nucleotide sequence ID" value="NZ_CBCSGJ010000006.1"/>
</dbReference>
<gene>
    <name evidence="2" type="ORF">B4109_0624</name>
    <name evidence="3" type="ORF">D9548_03090</name>
    <name evidence="1" type="ORF">GS8_1784</name>
</gene>
<dbReference type="EMBL" id="RCTJ01000005">
    <property type="protein sequence ID" value="RLQ14867.1"/>
    <property type="molecule type" value="Genomic_DNA"/>
</dbReference>
<dbReference type="EMBL" id="LUCS01000027">
    <property type="protein sequence ID" value="KAF6511112.1"/>
    <property type="molecule type" value="Genomic_DNA"/>
</dbReference>
<dbReference type="Proteomes" id="UP000075424">
    <property type="component" value="Unassembled WGS sequence"/>
</dbReference>
<sequence>MIYPLVIDDNESNTVILPSSLKADGRTAVAFGSFLAPCTIISSSGPSDSIIVAGDVAQRLLIPFAAKVHVFLTDEAVHIGPLVGVFTAGFTKSPHRPVGGRSFFFAKLLAQEKQVGGFAFLFGLPHIDWEHGTVNGYFYTERGWERHTVPLPTVIYNRLPNRRIENDDMFQTVTKTLQTAYGIPVFNGRFFNKWEVYRRLAVHRDARPYLPETSAYVTRQTIEQFLNRYTGAYVKPADGSLGRGIYHLVKKKDAYECRFRDEHGETKTTLFPTAMALWHHLLTHAPLHRYVIQQAVPLITINGRPTDFRVHTNKNENGQWQVSAVAAKIAGRRSITTHMNSGGMVKTLEEIFPNTAKRETVLARLRDAALTLSRCLDETSDTLIGEIGFDFGVDEQGNIWMFEANSKPGRSIFKHPGLKEADERTALLPLAYAVHLSKTAIIDPEAFGL</sequence>